<dbReference type="PANTHER" id="PTHR11472:SF41">
    <property type="entry name" value="ATP-DEPENDENT DNA HELICASE DDX11-RELATED"/>
    <property type="match status" value="1"/>
</dbReference>
<dbReference type="CDD" id="cd18788">
    <property type="entry name" value="SF2_C_XPD"/>
    <property type="match status" value="1"/>
</dbReference>
<accession>A0AA88HLS4</accession>
<keyword evidence="9" id="KW-0408">Iron</keyword>
<dbReference type="SMART" id="SM00488">
    <property type="entry name" value="DEXDc2"/>
    <property type="match status" value="1"/>
</dbReference>
<dbReference type="NCBIfam" id="TIGR00604">
    <property type="entry name" value="rad3"/>
    <property type="match status" value="1"/>
</dbReference>
<dbReference type="FunFam" id="3.40.50.300:FF:001250">
    <property type="entry name" value="Putative ATP-dependent RNA helicase DDX11"/>
    <property type="match status" value="1"/>
</dbReference>
<keyword evidence="12" id="KW-0539">Nucleus</keyword>
<evidence type="ECO:0000256" key="6">
    <source>
        <dbReference type="ARBA" id="ARBA00022801"/>
    </source>
</evidence>
<dbReference type="InterPro" id="IPR013020">
    <property type="entry name" value="Rad3/Chl1-like"/>
</dbReference>
<evidence type="ECO:0000256" key="13">
    <source>
        <dbReference type="SAM" id="MobiDB-lite"/>
    </source>
</evidence>
<name>A0AA88HLS4_ARTSF</name>
<dbReference type="GO" id="GO:0003677">
    <property type="term" value="F:DNA binding"/>
    <property type="evidence" value="ECO:0007669"/>
    <property type="project" value="InterPro"/>
</dbReference>
<organism evidence="15 16">
    <name type="scientific">Artemia franciscana</name>
    <name type="common">Brine shrimp</name>
    <name type="synonym">Artemia sanfranciscana</name>
    <dbReference type="NCBI Taxonomy" id="6661"/>
    <lineage>
        <taxon>Eukaryota</taxon>
        <taxon>Metazoa</taxon>
        <taxon>Ecdysozoa</taxon>
        <taxon>Arthropoda</taxon>
        <taxon>Crustacea</taxon>
        <taxon>Branchiopoda</taxon>
        <taxon>Anostraca</taxon>
        <taxon>Artemiidae</taxon>
        <taxon>Artemia</taxon>
    </lineage>
</organism>
<dbReference type="PROSITE" id="PS51193">
    <property type="entry name" value="HELICASE_ATP_BIND_2"/>
    <property type="match status" value="1"/>
</dbReference>
<evidence type="ECO:0000256" key="9">
    <source>
        <dbReference type="ARBA" id="ARBA00023004"/>
    </source>
</evidence>
<comment type="caution">
    <text evidence="15">The sequence shown here is derived from an EMBL/GenBank/DDBJ whole genome shotgun (WGS) entry which is preliminary data.</text>
</comment>
<dbReference type="AlphaFoldDB" id="A0AA88HLS4"/>
<evidence type="ECO:0000256" key="7">
    <source>
        <dbReference type="ARBA" id="ARBA00022806"/>
    </source>
</evidence>
<evidence type="ECO:0000256" key="11">
    <source>
        <dbReference type="ARBA" id="ARBA00023235"/>
    </source>
</evidence>
<keyword evidence="8" id="KW-0067">ATP-binding</keyword>
<keyword evidence="6" id="KW-0378">Hydrolase</keyword>
<sequence length="833" mass="93442">MLDSDSYGFPFQPYSIQLEFMRGLYTICEDSSVGIFESPTGTGKSLSIICGSLSWLLNYENNRVPSLKEQATCLTNEIERLSDGDDWLSNASEKCQLLEKLSTIRCELSIWEEYRSRIENLKKEQAKLKDDTKRSKFHPQINYKTVIEDDEDILDSYGHDDSDDENAEDVGGGMKILFASRTHSQLSQFVSEVKKWKHGSEIRLVTLASRQQLCINEDVRKLENNSLINERCTELKSKSKQSSSKTTDAGVPPKKKRETAGCACPYYRSEGISSMATDILFEVSDIEDIVAKGKEMKACPYYASRKAVKESQIILMPYNILFHKETRESCGVSAKDNVVIIDEAHNILETISGIYSAEITLKQLNDSRSQVAQYLHKYNTRLAPGNLLSLRQLIQVLKMISNFVQGGNPQVLLPSEFVVKAGIDNLNLFKIIQFLNKSQLCRKLNSFKVFVEPDEIGKVPKLGLKELMNKETSILTSDVDEKKIRGSPLLSVIPILSALCRPHNEGRIVLKKDDSREICSLKYLLLNPAAEVKDVINEARAVIVAGGTMRPISEFQHQLFGAAGIQPDQVKIFSFGHVIPAEQVLPVIVTKGPAGRVFEFSYGNRSNTKMLDELGQLIVNTCNIVPGGVIVFFSSYEIENNTYKHWVESGHLEKMALRKRVFREPKSSAEMDSVLNSYSKFVSTAMKGGVPQSGALLFSVVGGKMSEGINFSDDLGRCVIVVGLPYPNVDSPELKEKMAYLDRTQPRSSDGRSPGQLFYESLCMKAVNQSIGRAIRHRNDYASILLVDQRYERQNVRNALPDWLSSRLLSVTNFGQLIVQLKKFFISNANAKK</sequence>
<dbReference type="InterPro" id="IPR027417">
    <property type="entry name" value="P-loop_NTPase"/>
</dbReference>
<evidence type="ECO:0000256" key="4">
    <source>
        <dbReference type="ARBA" id="ARBA00022723"/>
    </source>
</evidence>
<dbReference type="GO" id="GO:0003678">
    <property type="term" value="F:DNA helicase activity"/>
    <property type="evidence" value="ECO:0007669"/>
    <property type="project" value="InterPro"/>
</dbReference>
<dbReference type="Proteomes" id="UP001187531">
    <property type="component" value="Unassembled WGS sequence"/>
</dbReference>
<dbReference type="InterPro" id="IPR010614">
    <property type="entry name" value="RAD3-like_helicase_DEAD"/>
</dbReference>
<dbReference type="Pfam" id="PF13307">
    <property type="entry name" value="Helicase_C_2"/>
    <property type="match status" value="1"/>
</dbReference>
<dbReference type="InterPro" id="IPR014013">
    <property type="entry name" value="Helic_SF1/SF2_ATP-bd_DinG/Rad3"/>
</dbReference>
<keyword evidence="11" id="KW-0413">Isomerase</keyword>
<comment type="subcellular location">
    <subcellularLocation>
        <location evidence="2">Nucleus</location>
    </subcellularLocation>
</comment>
<evidence type="ECO:0000256" key="12">
    <source>
        <dbReference type="ARBA" id="ARBA00023242"/>
    </source>
</evidence>
<evidence type="ECO:0000256" key="2">
    <source>
        <dbReference type="ARBA" id="ARBA00004123"/>
    </source>
</evidence>
<feature type="region of interest" description="Disordered" evidence="13">
    <location>
        <begin position="238"/>
        <end position="258"/>
    </location>
</feature>
<evidence type="ECO:0000256" key="3">
    <source>
        <dbReference type="ARBA" id="ARBA00008435"/>
    </source>
</evidence>
<dbReference type="InterPro" id="IPR006555">
    <property type="entry name" value="ATP-dep_Helicase_C"/>
</dbReference>
<dbReference type="EMBL" id="JAVRJZ010000013">
    <property type="protein sequence ID" value="KAK2714190.1"/>
    <property type="molecule type" value="Genomic_DNA"/>
</dbReference>
<dbReference type="SUPFAM" id="SSF52540">
    <property type="entry name" value="P-loop containing nucleoside triphosphate hydrolases"/>
    <property type="match status" value="1"/>
</dbReference>
<dbReference type="GO" id="GO:0051536">
    <property type="term" value="F:iron-sulfur cluster binding"/>
    <property type="evidence" value="ECO:0007669"/>
    <property type="project" value="UniProtKB-KW"/>
</dbReference>
<dbReference type="InterPro" id="IPR006554">
    <property type="entry name" value="Helicase-like_DEXD_c2"/>
</dbReference>
<keyword evidence="7" id="KW-0347">Helicase</keyword>
<keyword evidence="5" id="KW-0547">Nucleotide-binding</keyword>
<dbReference type="InterPro" id="IPR045028">
    <property type="entry name" value="DinG/Rad3-like"/>
</dbReference>
<keyword evidence="4" id="KW-0479">Metal-binding</keyword>
<comment type="similarity">
    <text evidence="3">Belongs to the DEAD box helicase family. DEAH subfamily. DDX11/CHL1 sub-subfamily.</text>
</comment>
<dbReference type="Pfam" id="PF06733">
    <property type="entry name" value="DEAD_2"/>
    <property type="match status" value="1"/>
</dbReference>
<evidence type="ECO:0000256" key="5">
    <source>
        <dbReference type="ARBA" id="ARBA00022741"/>
    </source>
</evidence>
<keyword evidence="10" id="KW-0411">Iron-sulfur</keyword>
<evidence type="ECO:0000259" key="14">
    <source>
        <dbReference type="PROSITE" id="PS51193"/>
    </source>
</evidence>
<evidence type="ECO:0000313" key="15">
    <source>
        <dbReference type="EMBL" id="KAK2714190.1"/>
    </source>
</evidence>
<feature type="domain" description="Helicase ATP-binding" evidence="14">
    <location>
        <begin position="3"/>
        <end position="394"/>
    </location>
</feature>
<dbReference type="GO" id="GO:0034085">
    <property type="term" value="P:establishment of sister chromatid cohesion"/>
    <property type="evidence" value="ECO:0007669"/>
    <property type="project" value="TreeGrafter"/>
</dbReference>
<comment type="cofactor">
    <cofactor evidence="1">
        <name>[4Fe-4S] cluster</name>
        <dbReference type="ChEBI" id="CHEBI:49883"/>
    </cofactor>
</comment>
<dbReference type="GO" id="GO:0005634">
    <property type="term" value="C:nucleus"/>
    <property type="evidence" value="ECO:0007669"/>
    <property type="project" value="UniProtKB-SubCell"/>
</dbReference>
<dbReference type="SMART" id="SM00491">
    <property type="entry name" value="HELICc2"/>
    <property type="match status" value="1"/>
</dbReference>
<gene>
    <name evidence="15" type="ORF">QYM36_008674</name>
</gene>
<dbReference type="GO" id="GO:0005524">
    <property type="term" value="F:ATP binding"/>
    <property type="evidence" value="ECO:0007669"/>
    <property type="project" value="UniProtKB-KW"/>
</dbReference>
<dbReference type="PANTHER" id="PTHR11472">
    <property type="entry name" value="DNA REPAIR DEAD HELICASE RAD3/XP-D SUBFAMILY MEMBER"/>
    <property type="match status" value="1"/>
</dbReference>
<dbReference type="GO" id="GO:0016818">
    <property type="term" value="F:hydrolase activity, acting on acid anhydrides, in phosphorus-containing anhydrides"/>
    <property type="evidence" value="ECO:0007669"/>
    <property type="project" value="InterPro"/>
</dbReference>
<dbReference type="GO" id="GO:0046872">
    <property type="term" value="F:metal ion binding"/>
    <property type="evidence" value="ECO:0007669"/>
    <property type="project" value="UniProtKB-KW"/>
</dbReference>
<evidence type="ECO:0000256" key="8">
    <source>
        <dbReference type="ARBA" id="ARBA00022840"/>
    </source>
</evidence>
<evidence type="ECO:0000256" key="1">
    <source>
        <dbReference type="ARBA" id="ARBA00001966"/>
    </source>
</evidence>
<reference evidence="15" key="1">
    <citation type="submission" date="2023-07" db="EMBL/GenBank/DDBJ databases">
        <title>Chromosome-level genome assembly of Artemia franciscana.</title>
        <authorList>
            <person name="Jo E."/>
        </authorList>
    </citation>
    <scope>NUCLEOTIDE SEQUENCE</scope>
    <source>
        <tissue evidence="15">Whole body</tissue>
    </source>
</reference>
<protein>
    <recommendedName>
        <fullName evidence="14">Helicase ATP-binding domain-containing protein</fullName>
    </recommendedName>
</protein>
<keyword evidence="16" id="KW-1185">Reference proteome</keyword>
<dbReference type="GO" id="GO:0006139">
    <property type="term" value="P:nucleobase-containing compound metabolic process"/>
    <property type="evidence" value="ECO:0007669"/>
    <property type="project" value="InterPro"/>
</dbReference>
<proteinExistence type="inferred from homology"/>
<dbReference type="Gene3D" id="3.40.50.300">
    <property type="entry name" value="P-loop containing nucleotide triphosphate hydrolases"/>
    <property type="match status" value="2"/>
</dbReference>
<evidence type="ECO:0000313" key="16">
    <source>
        <dbReference type="Proteomes" id="UP001187531"/>
    </source>
</evidence>
<evidence type="ECO:0000256" key="10">
    <source>
        <dbReference type="ARBA" id="ARBA00023014"/>
    </source>
</evidence>